<dbReference type="InterPro" id="IPR051049">
    <property type="entry name" value="Dienelactone_hydrolase-like"/>
</dbReference>
<evidence type="ECO:0000313" key="4">
    <source>
        <dbReference type="Proteomes" id="UP000739565"/>
    </source>
</evidence>
<dbReference type="Pfam" id="PF01738">
    <property type="entry name" value="DLH"/>
    <property type="match status" value="1"/>
</dbReference>
<accession>A0A953NB46</accession>
<dbReference type="InterPro" id="IPR002925">
    <property type="entry name" value="Dienelactn_hydro"/>
</dbReference>
<evidence type="ECO:0000259" key="2">
    <source>
        <dbReference type="Pfam" id="PF01738"/>
    </source>
</evidence>
<dbReference type="RefSeq" id="WP_259660439.1">
    <property type="nucleotide sequence ID" value="NZ_JAHXRI010000006.1"/>
</dbReference>
<name>A0A953NB46_9BURK</name>
<dbReference type="PANTHER" id="PTHR46623:SF6">
    <property type="entry name" value="ALPHA_BETA-HYDROLASES SUPERFAMILY PROTEIN"/>
    <property type="match status" value="1"/>
</dbReference>
<dbReference type="AlphaFoldDB" id="A0A953NB46"/>
<dbReference type="InterPro" id="IPR006311">
    <property type="entry name" value="TAT_signal"/>
</dbReference>
<dbReference type="Proteomes" id="UP000739565">
    <property type="component" value="Unassembled WGS sequence"/>
</dbReference>
<feature type="domain" description="Dienelactone hydrolase" evidence="2">
    <location>
        <begin position="65"/>
        <end position="291"/>
    </location>
</feature>
<dbReference type="GO" id="GO:0016787">
    <property type="term" value="F:hydrolase activity"/>
    <property type="evidence" value="ECO:0007669"/>
    <property type="project" value="UniProtKB-KW"/>
</dbReference>
<organism evidence="3 4">
    <name type="scientific">Zwartia hollandica</name>
    <dbReference type="NCBI Taxonomy" id="324606"/>
    <lineage>
        <taxon>Bacteria</taxon>
        <taxon>Pseudomonadati</taxon>
        <taxon>Pseudomonadota</taxon>
        <taxon>Betaproteobacteria</taxon>
        <taxon>Burkholderiales</taxon>
        <taxon>Alcaligenaceae</taxon>
        <taxon>Zwartia</taxon>
    </lineage>
</organism>
<dbReference type="InterPro" id="IPR029058">
    <property type="entry name" value="AB_hydrolase_fold"/>
</dbReference>
<dbReference type="PANTHER" id="PTHR46623">
    <property type="entry name" value="CARBOXYMETHYLENEBUTENOLIDASE-RELATED"/>
    <property type="match status" value="1"/>
</dbReference>
<evidence type="ECO:0000313" key="3">
    <source>
        <dbReference type="EMBL" id="MBZ1350040.1"/>
    </source>
</evidence>
<protein>
    <submittedName>
        <fullName evidence="3">Dienelactone hydrolase family protein</fullName>
    </submittedName>
</protein>
<comment type="caution">
    <text evidence="3">The sequence shown here is derived from an EMBL/GenBank/DDBJ whole genome shotgun (WGS) entry which is preliminary data.</text>
</comment>
<proteinExistence type="predicted"/>
<gene>
    <name evidence="3" type="ORF">KZZ10_05235</name>
</gene>
<reference evidence="3" key="1">
    <citation type="submission" date="2021-07" db="EMBL/GenBank/DDBJ databases">
        <title>New genus and species of the family Alcaligenaceae.</title>
        <authorList>
            <person name="Hahn M.W."/>
        </authorList>
    </citation>
    <scope>NUCLEOTIDE SEQUENCE</scope>
    <source>
        <strain evidence="3">LF4-65</strain>
    </source>
</reference>
<keyword evidence="1" id="KW-0732">Signal</keyword>
<dbReference type="PROSITE" id="PS51318">
    <property type="entry name" value="TAT"/>
    <property type="match status" value="1"/>
</dbReference>
<dbReference type="Gene3D" id="3.40.50.1820">
    <property type="entry name" value="alpha/beta hydrolase"/>
    <property type="match status" value="1"/>
</dbReference>
<feature type="chain" id="PRO_5037606193" evidence="1">
    <location>
        <begin position="41"/>
        <end position="291"/>
    </location>
</feature>
<keyword evidence="3" id="KW-0378">Hydrolase</keyword>
<evidence type="ECO:0000256" key="1">
    <source>
        <dbReference type="SAM" id="SignalP"/>
    </source>
</evidence>
<sequence length="291" mass="31274">MNKPSPEFDSLLPPLTLNRRGFLATSLMSGFTLAAGPVMAQTVITTDTNGLTAGEVKIPVADGTIPAYRAAPAGKTNLGTILVVQEIFGVHEHIKDVCRRFAKLGYLAIAPEMYARQGDPSKFTENAKIFSEIVNKVPDAQVMSDLDATAKWAAANGGDPKRLAITGFCWGGRIVWLYSAHNPNLKAGVAWYGRLVGDKDALRTSQPVDIAGQMKAPVLGLYGGKDTGIPVATVDQMKTALTSGSAAAKASSFIVYPEAPHAFHADYRPSYRATEAKEAWDKAQAWFKKYL</sequence>
<feature type="signal peptide" evidence="1">
    <location>
        <begin position="1"/>
        <end position="40"/>
    </location>
</feature>
<dbReference type="SUPFAM" id="SSF53474">
    <property type="entry name" value="alpha/beta-Hydrolases"/>
    <property type="match status" value="1"/>
</dbReference>
<keyword evidence="4" id="KW-1185">Reference proteome</keyword>
<dbReference type="EMBL" id="JAHXRI010000006">
    <property type="protein sequence ID" value="MBZ1350040.1"/>
    <property type="molecule type" value="Genomic_DNA"/>
</dbReference>